<keyword evidence="3" id="KW-1185">Reference proteome</keyword>
<name>A0AAF1JVQ5_9PROT</name>
<feature type="transmembrane region" description="Helical" evidence="1">
    <location>
        <begin position="30"/>
        <end position="51"/>
    </location>
</feature>
<evidence type="ECO:0000313" key="2">
    <source>
        <dbReference type="EMBL" id="MBR0654742.1"/>
    </source>
</evidence>
<dbReference type="AlphaFoldDB" id="A0AAF1JVQ5"/>
<feature type="transmembrane region" description="Helical" evidence="1">
    <location>
        <begin position="57"/>
        <end position="76"/>
    </location>
</feature>
<reference evidence="2" key="2">
    <citation type="journal article" date="2021" name="Syst. Appl. Microbiol.">
        <title>Roseomonas hellenica sp. nov., isolated from roots of wild-growing Alkanna tinctoria.</title>
        <authorList>
            <person name="Rat A."/>
            <person name="Naranjo H.D."/>
            <person name="Lebbe L."/>
            <person name="Cnockaert M."/>
            <person name="Krigas N."/>
            <person name="Grigoriadou K."/>
            <person name="Maloupa E."/>
            <person name="Willems A."/>
        </authorList>
    </citation>
    <scope>NUCLEOTIDE SEQUENCE</scope>
    <source>
        <strain evidence="2">LMG 28251</strain>
    </source>
</reference>
<evidence type="ECO:0000256" key="1">
    <source>
        <dbReference type="SAM" id="Phobius"/>
    </source>
</evidence>
<keyword evidence="1" id="KW-0472">Membrane</keyword>
<accession>A0AAF1JVQ5</accession>
<protein>
    <submittedName>
        <fullName evidence="2">Uncharacterized protein</fullName>
    </submittedName>
</protein>
<gene>
    <name evidence="2" type="ORF">GXW79_06585</name>
</gene>
<keyword evidence="1" id="KW-0812">Transmembrane</keyword>
<sequence>MATIIRRNTAVSLAEDEHAVRLLQEPRAGVRGPMVAAVCVAALLVGVAMVLALPRALAVLLGLVPLLAVAAMLVLIPRRAVTIGDGLVQVSGRGGWTEPLSAYAGLHAWVDRWEVVPADREVTDITGRVEIVRGADEAQRYQEGVLTLEHRQDARRSIDLIRQPKGAIRSAVAQGLAQRLGVALRWTH</sequence>
<proteinExistence type="predicted"/>
<evidence type="ECO:0000313" key="3">
    <source>
        <dbReference type="Proteomes" id="UP001196068"/>
    </source>
</evidence>
<comment type="caution">
    <text evidence="2">The sequence shown here is derived from an EMBL/GenBank/DDBJ whole genome shotgun (WGS) entry which is preliminary data.</text>
</comment>
<reference evidence="2" key="1">
    <citation type="submission" date="2020-01" db="EMBL/GenBank/DDBJ databases">
        <authorList>
            <person name="Rat A."/>
        </authorList>
    </citation>
    <scope>NUCLEOTIDE SEQUENCE</scope>
    <source>
        <strain evidence="2">LMG 28251</strain>
    </source>
</reference>
<organism evidence="2 3">
    <name type="scientific">Plastoroseomonas arctica</name>
    <dbReference type="NCBI Taxonomy" id="1509237"/>
    <lineage>
        <taxon>Bacteria</taxon>
        <taxon>Pseudomonadati</taxon>
        <taxon>Pseudomonadota</taxon>
        <taxon>Alphaproteobacteria</taxon>
        <taxon>Acetobacterales</taxon>
        <taxon>Acetobacteraceae</taxon>
        <taxon>Plastoroseomonas</taxon>
    </lineage>
</organism>
<keyword evidence="1" id="KW-1133">Transmembrane helix</keyword>
<dbReference type="EMBL" id="JAAEDH010000005">
    <property type="protein sequence ID" value="MBR0654742.1"/>
    <property type="molecule type" value="Genomic_DNA"/>
</dbReference>
<dbReference type="RefSeq" id="WP_211873561.1">
    <property type="nucleotide sequence ID" value="NZ_JAAEDH010000005.1"/>
</dbReference>
<dbReference type="Proteomes" id="UP001196068">
    <property type="component" value="Unassembled WGS sequence"/>
</dbReference>